<dbReference type="EMBL" id="HBII01033433">
    <property type="protein sequence ID" value="CAE0354935.1"/>
    <property type="molecule type" value="Transcribed_RNA"/>
</dbReference>
<name>A0A7S3NDQ1_9SPIT</name>
<protein>
    <submittedName>
        <fullName evidence="2">Uncharacterized protein</fullName>
    </submittedName>
</protein>
<organism evidence="2">
    <name type="scientific">Euplotes harpa</name>
    <dbReference type="NCBI Taxonomy" id="151035"/>
    <lineage>
        <taxon>Eukaryota</taxon>
        <taxon>Sar</taxon>
        <taxon>Alveolata</taxon>
        <taxon>Ciliophora</taxon>
        <taxon>Intramacronucleata</taxon>
        <taxon>Spirotrichea</taxon>
        <taxon>Hypotrichia</taxon>
        <taxon>Euplotida</taxon>
        <taxon>Euplotidae</taxon>
        <taxon>Euplotes</taxon>
    </lineage>
</organism>
<proteinExistence type="predicted"/>
<evidence type="ECO:0000256" key="1">
    <source>
        <dbReference type="SAM" id="MobiDB-lite"/>
    </source>
</evidence>
<evidence type="ECO:0000313" key="2">
    <source>
        <dbReference type="EMBL" id="CAE0354935.1"/>
    </source>
</evidence>
<reference evidence="2" key="1">
    <citation type="submission" date="2021-01" db="EMBL/GenBank/DDBJ databases">
        <authorList>
            <person name="Corre E."/>
            <person name="Pelletier E."/>
            <person name="Niang G."/>
            <person name="Scheremetjew M."/>
            <person name="Finn R."/>
            <person name="Kale V."/>
            <person name="Holt S."/>
            <person name="Cochrane G."/>
            <person name="Meng A."/>
            <person name="Brown T."/>
            <person name="Cohen L."/>
        </authorList>
    </citation>
    <scope>NUCLEOTIDE SEQUENCE</scope>
    <source>
        <strain evidence="2">FSP1.4</strain>
    </source>
</reference>
<gene>
    <name evidence="2" type="ORF">EHAR0213_LOCUS13852</name>
</gene>
<feature type="region of interest" description="Disordered" evidence="1">
    <location>
        <begin position="116"/>
        <end position="137"/>
    </location>
</feature>
<dbReference type="AlphaFoldDB" id="A0A7S3NDQ1"/>
<sequence>MNGHTPVIKESERMPIDLSINPLRRREQKSKISDQKMIPSKLVGRVATADCFESCNGYPVQPESARPGSSFRIRNQNSSANTNCTGDMEAENSKTNIHKYFDKVADCQADCLASPNGKGDQEVWNESTEKGPSKAEKYNKEKKFVKKIEEDNKQAISSKAVNFNSNLKKEGLSFKKGKATSKTVVLPPLEQKEDSK</sequence>
<accession>A0A7S3NDQ1</accession>
<feature type="compositionally biased region" description="Basic and acidic residues" evidence="1">
    <location>
        <begin position="127"/>
        <end position="137"/>
    </location>
</feature>